<name>A0ABP7AQ39_9ACTN</name>
<dbReference type="EMBL" id="BAABAB010000044">
    <property type="protein sequence ID" value="GAA3637019.1"/>
    <property type="molecule type" value="Genomic_DNA"/>
</dbReference>
<dbReference type="Proteomes" id="UP001501490">
    <property type="component" value="Unassembled WGS sequence"/>
</dbReference>
<evidence type="ECO:0000313" key="1">
    <source>
        <dbReference type="EMBL" id="GAA3637019.1"/>
    </source>
</evidence>
<protein>
    <submittedName>
        <fullName evidence="1">Uncharacterized protein</fullName>
    </submittedName>
</protein>
<dbReference type="RefSeq" id="WP_344808710.1">
    <property type="nucleotide sequence ID" value="NZ_BAABAB010000044.1"/>
</dbReference>
<keyword evidence="2" id="KW-1185">Reference proteome</keyword>
<accession>A0ABP7AQ39</accession>
<gene>
    <name evidence="1" type="ORF">GCM10022236_44420</name>
</gene>
<evidence type="ECO:0000313" key="2">
    <source>
        <dbReference type="Proteomes" id="UP001501490"/>
    </source>
</evidence>
<comment type="caution">
    <text evidence="1">The sequence shown here is derived from an EMBL/GenBank/DDBJ whole genome shotgun (WGS) entry which is preliminary data.</text>
</comment>
<proteinExistence type="predicted"/>
<sequence length="170" mass="18566">MDTARDAWLSEKRMVCAGLREWPAALEGPEADLTAAAVELVIAAYDGSLADPGWPWVREADELGVFWLDPEPMAGFDGVGGDLTLLPIVEALLGGRRVPDLAQLLQRLDHGTVQLVLDAFTRASRWHRDIALYAFNGDPWAVSGWITAQRSRYTASTWTDTDSGAGRRAS</sequence>
<organism evidence="1 2">
    <name type="scientific">Microlunatus ginsengisoli</name>
    <dbReference type="NCBI Taxonomy" id="363863"/>
    <lineage>
        <taxon>Bacteria</taxon>
        <taxon>Bacillati</taxon>
        <taxon>Actinomycetota</taxon>
        <taxon>Actinomycetes</taxon>
        <taxon>Propionibacteriales</taxon>
        <taxon>Propionibacteriaceae</taxon>
        <taxon>Microlunatus</taxon>
    </lineage>
</organism>
<reference evidence="2" key="1">
    <citation type="journal article" date="2019" name="Int. J. Syst. Evol. Microbiol.">
        <title>The Global Catalogue of Microorganisms (GCM) 10K type strain sequencing project: providing services to taxonomists for standard genome sequencing and annotation.</title>
        <authorList>
            <consortium name="The Broad Institute Genomics Platform"/>
            <consortium name="The Broad Institute Genome Sequencing Center for Infectious Disease"/>
            <person name="Wu L."/>
            <person name="Ma J."/>
        </authorList>
    </citation>
    <scope>NUCLEOTIDE SEQUENCE [LARGE SCALE GENOMIC DNA]</scope>
    <source>
        <strain evidence="2">JCM 16929</strain>
    </source>
</reference>